<dbReference type="VEuPathDB" id="VectorBase:CSON004751"/>
<feature type="compositionally biased region" description="Basic residues" evidence="8">
    <location>
        <begin position="10"/>
        <end position="23"/>
    </location>
</feature>
<evidence type="ECO:0000313" key="11">
    <source>
        <dbReference type="EMBL" id="SSX32249.1"/>
    </source>
</evidence>
<accession>A0A336L7Z3</accession>
<name>A0A336L7Z3_CULSO</name>
<evidence type="ECO:0000313" key="10">
    <source>
        <dbReference type="EMBL" id="SSX12807.1"/>
    </source>
</evidence>
<dbReference type="GO" id="GO:0002181">
    <property type="term" value="P:cytoplasmic translation"/>
    <property type="evidence" value="ECO:0007669"/>
    <property type="project" value="TreeGrafter"/>
</dbReference>
<dbReference type="FunFam" id="2.30.30.30:FF:000014">
    <property type="entry name" value="60S ribosomal protein L6"/>
    <property type="match status" value="1"/>
</dbReference>
<dbReference type="GO" id="GO:0000027">
    <property type="term" value="P:ribosomal large subunit assembly"/>
    <property type="evidence" value="ECO:0007669"/>
    <property type="project" value="TreeGrafter"/>
</dbReference>
<dbReference type="CDD" id="cd13156">
    <property type="entry name" value="KOW_RPL6"/>
    <property type="match status" value="1"/>
</dbReference>
<dbReference type="Gene3D" id="2.30.30.30">
    <property type="match status" value="1"/>
</dbReference>
<sequence length="262" mass="30378">MAPTKDAKKPVAKGQKKPKHRHNNRELTSGVLRWSRADQYRRKCLYRLKNAKPKKVEKPKVAITVVKKIGGAKNGGERVVLLKKNKSNYPTKVQVLKRTSHNFFKKHPRYTRKNLTPGRVLILLAGRHQGKRVVLLKVLSSGLLLVNGPFSLNTCPLRRISQRYVIATRTKVDLTGFKVPDHINDQYFKRPKKKQTKRTEGDIFAKKEEKYVPSEQRKKDQVEVDKALKACIKKHKEGPLLQRYLKSQFALKSNQYPHRMLF</sequence>
<comment type="subunit">
    <text evidence="7">Component of the large ribosomal subunit. May bind IPO9 with low affinity.</text>
</comment>
<dbReference type="InterPro" id="IPR000915">
    <property type="entry name" value="60S_ribosomal_eL6"/>
</dbReference>
<keyword evidence="3" id="KW-0687">Ribonucleoprotein</keyword>
<dbReference type="AlphaFoldDB" id="A0A336L7Z3"/>
<evidence type="ECO:0000256" key="1">
    <source>
        <dbReference type="ARBA" id="ARBA00010592"/>
    </source>
</evidence>
<evidence type="ECO:0000256" key="3">
    <source>
        <dbReference type="ARBA" id="ARBA00023274"/>
    </source>
</evidence>
<evidence type="ECO:0000256" key="5">
    <source>
        <dbReference type="ARBA" id="ARBA00035233"/>
    </source>
</evidence>
<dbReference type="EMBL" id="UFQT01001971">
    <property type="protein sequence ID" value="SSX32249.1"/>
    <property type="molecule type" value="Genomic_DNA"/>
</dbReference>
<dbReference type="GO" id="GO:0022625">
    <property type="term" value="C:cytosolic large ribosomal subunit"/>
    <property type="evidence" value="ECO:0007669"/>
    <property type="project" value="TreeGrafter"/>
</dbReference>
<comment type="function">
    <text evidence="4">Component of the large ribosomal subunit. The ribosome is a large ribonucleoprotein complex responsible for the synthesis of proteins in the cell.</text>
</comment>
<dbReference type="PANTHER" id="PTHR10715">
    <property type="entry name" value="60S RIBOSOMAL PROTEIN L6"/>
    <property type="match status" value="1"/>
</dbReference>
<comment type="similarity">
    <text evidence="1">Belongs to the eukaryotic ribosomal protein eL6 family.</text>
</comment>
<evidence type="ECO:0000256" key="8">
    <source>
        <dbReference type="SAM" id="MobiDB-lite"/>
    </source>
</evidence>
<reference evidence="11" key="2">
    <citation type="submission" date="2018-07" db="EMBL/GenBank/DDBJ databases">
        <authorList>
            <person name="Quirk P.G."/>
            <person name="Krulwich T.A."/>
        </authorList>
    </citation>
    <scope>NUCLEOTIDE SEQUENCE</scope>
</reference>
<keyword evidence="2" id="KW-0689">Ribosomal protein</keyword>
<dbReference type="GO" id="GO:0003735">
    <property type="term" value="F:structural constituent of ribosome"/>
    <property type="evidence" value="ECO:0007669"/>
    <property type="project" value="InterPro"/>
</dbReference>
<dbReference type="PANTHER" id="PTHR10715:SF0">
    <property type="entry name" value="LARGE RIBOSOMAL SUBUNIT PROTEIN EL6"/>
    <property type="match status" value="1"/>
</dbReference>
<feature type="region of interest" description="Disordered" evidence="8">
    <location>
        <begin position="1"/>
        <end position="28"/>
    </location>
</feature>
<evidence type="ECO:0000256" key="2">
    <source>
        <dbReference type="ARBA" id="ARBA00022980"/>
    </source>
</evidence>
<reference evidence="10" key="1">
    <citation type="submission" date="2018-04" db="EMBL/GenBank/DDBJ databases">
        <authorList>
            <person name="Go L.Y."/>
            <person name="Mitchell J.A."/>
        </authorList>
    </citation>
    <scope>NUCLEOTIDE SEQUENCE</scope>
    <source>
        <tissue evidence="10">Whole organism</tissue>
    </source>
</reference>
<feature type="domain" description="Large ribosomal subunit protein uL6 N-terminal" evidence="9">
    <location>
        <begin position="15"/>
        <end position="68"/>
    </location>
</feature>
<evidence type="ECO:0000256" key="6">
    <source>
        <dbReference type="ARBA" id="ARBA00035351"/>
    </source>
</evidence>
<dbReference type="OMA" id="KWYNADD"/>
<dbReference type="SUPFAM" id="SSF50104">
    <property type="entry name" value="Translation proteins SH3-like domain"/>
    <property type="match status" value="1"/>
</dbReference>
<dbReference type="Pfam" id="PF03868">
    <property type="entry name" value="Ribosomal_L6e_N"/>
    <property type="match status" value="1"/>
</dbReference>
<dbReference type="EMBL" id="UFQS01001971">
    <property type="protein sequence ID" value="SSX12807.1"/>
    <property type="molecule type" value="Genomic_DNA"/>
</dbReference>
<protein>
    <recommendedName>
        <fullName evidence="5">Large ribosomal subunit protein eL6</fullName>
    </recommendedName>
    <alternativeName>
        <fullName evidence="6">60S ribosomal protein L6</fullName>
    </alternativeName>
</protein>
<evidence type="ECO:0000256" key="4">
    <source>
        <dbReference type="ARBA" id="ARBA00034092"/>
    </source>
</evidence>
<dbReference type="InterPro" id="IPR008991">
    <property type="entry name" value="Translation_prot_SH3-like_sf"/>
</dbReference>
<proteinExistence type="inferred from homology"/>
<evidence type="ECO:0000256" key="7">
    <source>
        <dbReference type="ARBA" id="ARBA00046388"/>
    </source>
</evidence>
<dbReference type="Pfam" id="PF01159">
    <property type="entry name" value="Ribosomal_L6e"/>
    <property type="match status" value="1"/>
</dbReference>
<dbReference type="InterPro" id="IPR014722">
    <property type="entry name" value="Rib_uL2_dom2"/>
</dbReference>
<evidence type="ECO:0000259" key="9">
    <source>
        <dbReference type="Pfam" id="PF03868"/>
    </source>
</evidence>
<dbReference type="GO" id="GO:0003723">
    <property type="term" value="F:RNA binding"/>
    <property type="evidence" value="ECO:0007669"/>
    <property type="project" value="TreeGrafter"/>
</dbReference>
<organism evidence="10">
    <name type="scientific">Culicoides sonorensis</name>
    <name type="common">Biting midge</name>
    <dbReference type="NCBI Taxonomy" id="179676"/>
    <lineage>
        <taxon>Eukaryota</taxon>
        <taxon>Metazoa</taxon>
        <taxon>Ecdysozoa</taxon>
        <taxon>Arthropoda</taxon>
        <taxon>Hexapoda</taxon>
        <taxon>Insecta</taxon>
        <taxon>Pterygota</taxon>
        <taxon>Neoptera</taxon>
        <taxon>Endopterygota</taxon>
        <taxon>Diptera</taxon>
        <taxon>Nematocera</taxon>
        <taxon>Chironomoidea</taxon>
        <taxon>Ceratopogonidae</taxon>
        <taxon>Ceratopogoninae</taxon>
        <taxon>Culicoides</taxon>
        <taxon>Monoculicoides</taxon>
    </lineage>
</organism>
<gene>
    <name evidence="10" type="primary">CSON004751</name>
</gene>
<dbReference type="InterPro" id="IPR005568">
    <property type="entry name" value="Ribosomal_uL6_N"/>
</dbReference>
<dbReference type="InterPro" id="IPR041997">
    <property type="entry name" value="Ribosomal_eL6_KOW"/>
</dbReference>